<dbReference type="STRING" id="926562.Oweho_0934"/>
<protein>
    <recommendedName>
        <fullName evidence="4">DUF4476 domain-containing protein</fullName>
    </recommendedName>
</protein>
<evidence type="ECO:0000313" key="3">
    <source>
        <dbReference type="Proteomes" id="UP000005631"/>
    </source>
</evidence>
<sequence length="248" mass="28678">MLQLKKIFSVILFVFLTSPILLAQQLSGIVIDDASKEQIPGTHVINKRTLKGTLTNANGTFSINLNFGDTVIFSNIAYQYFYFIYSDSTSPIKDVVIELKEQNYLLSDVSIFSYKLTTNKDREMEIKAPKTPSNKDLSDGRITNATVANPAEYLYNLFGSKPRQLRMLAQLKAEDYYREVLEQNSNRQSVTKLTGLSKEDLEAFMFYCKYSTARMYTMNDYEFLRSVQRCYQVYVNERELEGFLEQFD</sequence>
<dbReference type="HOGENOM" id="CLU_1101454_0_0_10"/>
<dbReference type="InterPro" id="IPR008969">
    <property type="entry name" value="CarboxyPept-like_regulatory"/>
</dbReference>
<dbReference type="OrthoDB" id="1467339at2"/>
<dbReference type="KEGG" id="oho:Oweho_0934"/>
<feature type="chain" id="PRO_5003515562" description="DUF4476 domain-containing protein" evidence="1">
    <location>
        <begin position="24"/>
        <end position="248"/>
    </location>
</feature>
<dbReference type="eggNOG" id="ENOG502Z7R3">
    <property type="taxonomic scope" value="Bacteria"/>
</dbReference>
<name>G8R3C3_OWEHD</name>
<dbReference type="Proteomes" id="UP000005631">
    <property type="component" value="Chromosome"/>
</dbReference>
<evidence type="ECO:0000256" key="1">
    <source>
        <dbReference type="SAM" id="SignalP"/>
    </source>
</evidence>
<organism evidence="2 3">
    <name type="scientific">Owenweeksia hongkongensis (strain DSM 17368 / CIP 108786 / JCM 12287 / NRRL B-23963 / UST20020801)</name>
    <dbReference type="NCBI Taxonomy" id="926562"/>
    <lineage>
        <taxon>Bacteria</taxon>
        <taxon>Pseudomonadati</taxon>
        <taxon>Bacteroidota</taxon>
        <taxon>Flavobacteriia</taxon>
        <taxon>Flavobacteriales</taxon>
        <taxon>Owenweeksiaceae</taxon>
        <taxon>Owenweeksia</taxon>
    </lineage>
</organism>
<dbReference type="SUPFAM" id="SSF49464">
    <property type="entry name" value="Carboxypeptidase regulatory domain-like"/>
    <property type="match status" value="1"/>
</dbReference>
<keyword evidence="1" id="KW-0732">Signal</keyword>
<evidence type="ECO:0000313" key="2">
    <source>
        <dbReference type="EMBL" id="AEV31944.1"/>
    </source>
</evidence>
<dbReference type="Pfam" id="PF13715">
    <property type="entry name" value="CarbopepD_reg_2"/>
    <property type="match status" value="1"/>
</dbReference>
<dbReference type="AlphaFoldDB" id="G8R3C3"/>
<evidence type="ECO:0008006" key="4">
    <source>
        <dbReference type="Google" id="ProtNLM"/>
    </source>
</evidence>
<reference evidence="2 3" key="1">
    <citation type="journal article" date="2012" name="Stand. Genomic Sci.">
        <title>Genome sequence of the orange-pigmented seawater bacterium Owenweeksia hongkongensis type strain (UST20020801(T)).</title>
        <authorList>
            <person name="Riedel T."/>
            <person name="Held B."/>
            <person name="Nolan M."/>
            <person name="Lucas S."/>
            <person name="Lapidus A."/>
            <person name="Tice H."/>
            <person name="Del Rio T.G."/>
            <person name="Cheng J.F."/>
            <person name="Han C."/>
            <person name="Tapia R."/>
            <person name="Goodwin L.A."/>
            <person name="Pitluck S."/>
            <person name="Liolios K."/>
            <person name="Mavromatis K."/>
            <person name="Pagani I."/>
            <person name="Ivanova N."/>
            <person name="Mikhailova N."/>
            <person name="Pati A."/>
            <person name="Chen A."/>
            <person name="Palaniappan K."/>
            <person name="Rohde M."/>
            <person name="Tindall B.J."/>
            <person name="Detter J.C."/>
            <person name="Goker M."/>
            <person name="Woyke T."/>
            <person name="Bristow J."/>
            <person name="Eisen J.A."/>
            <person name="Markowitz V."/>
            <person name="Hugenholtz P."/>
            <person name="Klenk H.P."/>
            <person name="Kyrpides N.C."/>
        </authorList>
    </citation>
    <scope>NUCLEOTIDE SEQUENCE</scope>
    <source>
        <strain evidence="3">DSM 17368 / JCM 12287 / NRRL B-23963</strain>
    </source>
</reference>
<proteinExistence type="predicted"/>
<feature type="signal peptide" evidence="1">
    <location>
        <begin position="1"/>
        <end position="23"/>
    </location>
</feature>
<accession>G8R3C3</accession>
<dbReference type="EMBL" id="CP003156">
    <property type="protein sequence ID" value="AEV31944.1"/>
    <property type="molecule type" value="Genomic_DNA"/>
</dbReference>
<gene>
    <name evidence="2" type="ordered locus">Oweho_0934</name>
</gene>
<keyword evidence="3" id="KW-1185">Reference proteome</keyword>